<sequence>MEHILLLIIVAILTLLAILLFAHGSNRKWVAGRKQPLPPGSFGWPIIGESIQFISALKTGFGEEFITERAKKYSPHVFKTSVLGDKVVIFPGQAGNKFIFTNEKMLFDPYLPSSMRKLFPTLDFVNLGANKNINSLFKPDSVDKLVASIDSVSKHHLNKYWVGNKEVKAQNLLELYTITVACGAFMGMKDVDQISEFSHHFNILNKGLFTVPYKIPGTPFFRAAKAAEALGRQIGLIVAQKKADMSRKLDSPVQDILSQLLSDGEEPLTEMEMVDKILFFLVSGNVTTTSVITSTMKYLAEYPDLYNEVMKGKWPFGSLVPTFCRWPVGRPKDVTSVVVTLFLSLSCSFSFQALFCSWRIKKTT</sequence>
<evidence type="ECO:0000256" key="2">
    <source>
        <dbReference type="ARBA" id="ARBA00022617"/>
    </source>
</evidence>
<dbReference type="GO" id="GO:0016125">
    <property type="term" value="P:sterol metabolic process"/>
    <property type="evidence" value="ECO:0007669"/>
    <property type="project" value="TreeGrafter"/>
</dbReference>
<keyword evidence="5" id="KW-0408">Iron</keyword>
<name>A0AA89AF08_9ASTE</name>
<dbReference type="Proteomes" id="UP001188597">
    <property type="component" value="Unassembled WGS sequence"/>
</dbReference>
<keyword evidence="3" id="KW-0479">Metal-binding</keyword>
<comment type="caution">
    <text evidence="8">The sequence shown here is derived from an EMBL/GenBank/DDBJ whole genome shotgun (WGS) entry which is preliminary data.</text>
</comment>
<evidence type="ECO:0000256" key="3">
    <source>
        <dbReference type="ARBA" id="ARBA00022723"/>
    </source>
</evidence>
<keyword evidence="2" id="KW-0349">Heme</keyword>
<dbReference type="InterPro" id="IPR036396">
    <property type="entry name" value="Cyt_P450_sf"/>
</dbReference>
<dbReference type="SUPFAM" id="SSF48264">
    <property type="entry name" value="Cytochrome P450"/>
    <property type="match status" value="1"/>
</dbReference>
<evidence type="ECO:0000256" key="5">
    <source>
        <dbReference type="ARBA" id="ARBA00023004"/>
    </source>
</evidence>
<dbReference type="EMBL" id="JAVXUP010003152">
    <property type="protein sequence ID" value="KAK2999867.1"/>
    <property type="molecule type" value="Genomic_DNA"/>
</dbReference>
<dbReference type="PANTHER" id="PTHR24286:SF384">
    <property type="entry name" value="P450, PUTATIVE (EUROFUNG)-RELATED"/>
    <property type="match status" value="1"/>
</dbReference>
<evidence type="ECO:0000256" key="4">
    <source>
        <dbReference type="ARBA" id="ARBA00023002"/>
    </source>
</evidence>
<reference evidence="8" key="1">
    <citation type="submission" date="2022-12" db="EMBL/GenBank/DDBJ databases">
        <title>Draft genome assemblies for two species of Escallonia (Escalloniales).</title>
        <authorList>
            <person name="Chanderbali A."/>
            <person name="Dervinis C."/>
            <person name="Anghel I."/>
            <person name="Soltis D."/>
            <person name="Soltis P."/>
            <person name="Zapata F."/>
        </authorList>
    </citation>
    <scope>NUCLEOTIDE SEQUENCE</scope>
    <source>
        <strain evidence="8">UCBG64.0493</strain>
        <tissue evidence="8">Leaf</tissue>
    </source>
</reference>
<evidence type="ECO:0008006" key="10">
    <source>
        <dbReference type="Google" id="ProtNLM"/>
    </source>
</evidence>
<evidence type="ECO:0000256" key="6">
    <source>
        <dbReference type="ARBA" id="ARBA00023033"/>
    </source>
</evidence>
<comment type="similarity">
    <text evidence="1">Belongs to the cytochrome P450 family.</text>
</comment>
<dbReference type="Pfam" id="PF00067">
    <property type="entry name" value="p450"/>
    <property type="match status" value="1"/>
</dbReference>
<dbReference type="GO" id="GO:0016705">
    <property type="term" value="F:oxidoreductase activity, acting on paired donors, with incorporation or reduction of molecular oxygen"/>
    <property type="evidence" value="ECO:0007669"/>
    <property type="project" value="InterPro"/>
</dbReference>
<dbReference type="AlphaFoldDB" id="A0AA89AF08"/>
<accession>A0AA89AF08</accession>
<dbReference type="PANTHER" id="PTHR24286">
    <property type="entry name" value="CYTOCHROME P450 26"/>
    <property type="match status" value="1"/>
</dbReference>
<dbReference type="InterPro" id="IPR001128">
    <property type="entry name" value="Cyt_P450"/>
</dbReference>
<gene>
    <name evidence="8" type="ORF">RJ639_023304</name>
</gene>
<evidence type="ECO:0000256" key="7">
    <source>
        <dbReference type="SAM" id="Phobius"/>
    </source>
</evidence>
<dbReference type="Gene3D" id="1.10.630.10">
    <property type="entry name" value="Cytochrome P450"/>
    <property type="match status" value="1"/>
</dbReference>
<proteinExistence type="inferred from homology"/>
<protein>
    <recommendedName>
        <fullName evidence="10">Cytochrome P450</fullName>
    </recommendedName>
</protein>
<dbReference type="GO" id="GO:0004497">
    <property type="term" value="F:monooxygenase activity"/>
    <property type="evidence" value="ECO:0007669"/>
    <property type="project" value="UniProtKB-KW"/>
</dbReference>
<keyword evidence="4" id="KW-0560">Oxidoreductase</keyword>
<keyword evidence="6" id="KW-0503">Monooxygenase</keyword>
<dbReference type="GO" id="GO:0020037">
    <property type="term" value="F:heme binding"/>
    <property type="evidence" value="ECO:0007669"/>
    <property type="project" value="InterPro"/>
</dbReference>
<keyword evidence="7" id="KW-0812">Transmembrane</keyword>
<evidence type="ECO:0000256" key="1">
    <source>
        <dbReference type="ARBA" id="ARBA00010617"/>
    </source>
</evidence>
<keyword evidence="9" id="KW-1185">Reference proteome</keyword>
<dbReference type="GO" id="GO:0005506">
    <property type="term" value="F:iron ion binding"/>
    <property type="evidence" value="ECO:0007669"/>
    <property type="project" value="InterPro"/>
</dbReference>
<organism evidence="8 9">
    <name type="scientific">Escallonia herrerae</name>
    <dbReference type="NCBI Taxonomy" id="1293975"/>
    <lineage>
        <taxon>Eukaryota</taxon>
        <taxon>Viridiplantae</taxon>
        <taxon>Streptophyta</taxon>
        <taxon>Embryophyta</taxon>
        <taxon>Tracheophyta</taxon>
        <taxon>Spermatophyta</taxon>
        <taxon>Magnoliopsida</taxon>
        <taxon>eudicotyledons</taxon>
        <taxon>Gunneridae</taxon>
        <taxon>Pentapetalae</taxon>
        <taxon>asterids</taxon>
        <taxon>campanulids</taxon>
        <taxon>Escalloniales</taxon>
        <taxon>Escalloniaceae</taxon>
        <taxon>Escallonia</taxon>
    </lineage>
</organism>
<feature type="transmembrane region" description="Helical" evidence="7">
    <location>
        <begin position="337"/>
        <end position="358"/>
    </location>
</feature>
<keyword evidence="7" id="KW-0472">Membrane</keyword>
<evidence type="ECO:0000313" key="8">
    <source>
        <dbReference type="EMBL" id="KAK2999867.1"/>
    </source>
</evidence>
<evidence type="ECO:0000313" key="9">
    <source>
        <dbReference type="Proteomes" id="UP001188597"/>
    </source>
</evidence>
<keyword evidence="7" id="KW-1133">Transmembrane helix</keyword>